<evidence type="ECO:0000256" key="1">
    <source>
        <dbReference type="SAM" id="Phobius"/>
    </source>
</evidence>
<protein>
    <submittedName>
        <fullName evidence="2">Uncharacterized protein</fullName>
    </submittedName>
</protein>
<sequence length="43" mass="5169">MAKWRLHKIGNKVFIICIHDFLFFLVVLKHNANELPQTFLLFL</sequence>
<accession>A0A077NBV4</accession>
<keyword evidence="1" id="KW-0472">Membrane</keyword>
<dbReference type="HOGENOM" id="CLU_3241563_0_0_6"/>
<organism evidence="2 3">
    <name type="scientific">Xenorhabdus bovienii str. puntauvense</name>
    <dbReference type="NCBI Taxonomy" id="1398201"/>
    <lineage>
        <taxon>Bacteria</taxon>
        <taxon>Pseudomonadati</taxon>
        <taxon>Pseudomonadota</taxon>
        <taxon>Gammaproteobacteria</taxon>
        <taxon>Enterobacterales</taxon>
        <taxon>Morganellaceae</taxon>
        <taxon>Xenorhabdus</taxon>
    </lineage>
</organism>
<dbReference type="EMBL" id="CBSW010000122">
    <property type="protein sequence ID" value="CDG96449.1"/>
    <property type="molecule type" value="Genomic_DNA"/>
</dbReference>
<dbReference type="AlphaFoldDB" id="A0A077NBV4"/>
<feature type="transmembrane region" description="Helical" evidence="1">
    <location>
        <begin position="12"/>
        <end position="32"/>
    </location>
</feature>
<keyword evidence="1" id="KW-1133">Transmembrane helix</keyword>
<dbReference type="Proteomes" id="UP000028511">
    <property type="component" value="Unassembled WGS sequence"/>
</dbReference>
<gene>
    <name evidence="2" type="ORF">XBP1_2080032</name>
</gene>
<evidence type="ECO:0000313" key="2">
    <source>
        <dbReference type="EMBL" id="CDG96449.1"/>
    </source>
</evidence>
<evidence type="ECO:0000313" key="3">
    <source>
        <dbReference type="Proteomes" id="UP000028511"/>
    </source>
</evidence>
<proteinExistence type="predicted"/>
<reference evidence="2" key="1">
    <citation type="submission" date="2013-07" db="EMBL/GenBank/DDBJ databases">
        <title>Sub-species coevolution in mutualistic symbiosis.</title>
        <authorList>
            <person name="Murfin K."/>
            <person name="Klassen J."/>
            <person name="Lee M."/>
            <person name="Forst S."/>
            <person name="Stock P."/>
            <person name="Goodrich-Blair H."/>
        </authorList>
    </citation>
    <scope>NUCLEOTIDE SEQUENCE [LARGE SCALE GENOMIC DNA]</scope>
    <source>
        <strain evidence="2">Puntauvense</strain>
    </source>
</reference>
<comment type="caution">
    <text evidence="2">The sequence shown here is derived from an EMBL/GenBank/DDBJ whole genome shotgun (WGS) entry which is preliminary data.</text>
</comment>
<name>A0A077NBV4_XENBV</name>
<keyword evidence="1" id="KW-0812">Transmembrane</keyword>